<sequence length="67" mass="7405">MSYFDSLTPKEFVILTNLVAFILTEGRSADDNTVLGTFITNVGASMLAIATQQENIKDAKDIRRPEL</sequence>
<dbReference type="KEGG" id="cpat:CLPA_c11380"/>
<reference evidence="2 3" key="3">
    <citation type="journal article" name="Genome Announc.">
        <title>Improved Draft Genome Sequence of Clostridium pasteurianum Strain ATCC 6013 (DSM 525) Using a Hybrid Next-Generation Sequencing Approach.</title>
        <authorList>
            <person name="Pyne M.E."/>
            <person name="Utturkar S."/>
            <person name="Brown S.D."/>
            <person name="Moo-Young M."/>
            <person name="Chung D.A."/>
            <person name="Chou C.P."/>
        </authorList>
    </citation>
    <scope>NUCLEOTIDE SEQUENCE [LARGE SCALE GENOMIC DNA]</scope>
    <source>
        <strain evidence="2 3">ATCC 6013</strain>
    </source>
</reference>
<dbReference type="KEGG" id="cpae:CPAST_c11380"/>
<evidence type="ECO:0000313" key="2">
    <source>
        <dbReference type="EMBL" id="KRU12766.1"/>
    </source>
</evidence>
<evidence type="ECO:0000313" key="4">
    <source>
        <dbReference type="Proteomes" id="UP000030905"/>
    </source>
</evidence>
<dbReference type="AlphaFoldDB" id="A0A0H3J5R0"/>
<accession>A0A0H3J5R0</accession>
<name>A0A0H3J5R0_CLOPA</name>
<evidence type="ECO:0000313" key="1">
    <source>
        <dbReference type="EMBL" id="AJA51226.1"/>
    </source>
</evidence>
<dbReference type="EMBL" id="CP009268">
    <property type="protein sequence ID" value="AJA51226.1"/>
    <property type="molecule type" value="Genomic_DNA"/>
</dbReference>
<dbReference type="EMBL" id="JPGY02000001">
    <property type="protein sequence ID" value="KRU12766.1"/>
    <property type="molecule type" value="Genomic_DNA"/>
</dbReference>
<dbReference type="Proteomes" id="UP000028042">
    <property type="component" value="Unassembled WGS sequence"/>
</dbReference>
<gene>
    <name evidence="1" type="ORF">CLPA_c11380</name>
    <name evidence="2" type="ORF">CP6013_02014</name>
</gene>
<dbReference type="RefSeq" id="WP_003444406.1">
    <property type="nucleotide sequence ID" value="NZ_ANZB01000005.1"/>
</dbReference>
<dbReference type="GeneID" id="93073329"/>
<evidence type="ECO:0000313" key="3">
    <source>
        <dbReference type="Proteomes" id="UP000028042"/>
    </source>
</evidence>
<dbReference type="Proteomes" id="UP000030905">
    <property type="component" value="Chromosome"/>
</dbReference>
<protein>
    <submittedName>
        <fullName evidence="1">Uncharacterized protein</fullName>
    </submittedName>
</protein>
<organism evidence="1 4">
    <name type="scientific">Clostridium pasteurianum DSM 525 = ATCC 6013</name>
    <dbReference type="NCBI Taxonomy" id="1262449"/>
    <lineage>
        <taxon>Bacteria</taxon>
        <taxon>Bacillati</taxon>
        <taxon>Bacillota</taxon>
        <taxon>Clostridia</taxon>
        <taxon>Eubacteriales</taxon>
        <taxon>Clostridiaceae</taxon>
        <taxon>Clostridium</taxon>
    </lineage>
</organism>
<dbReference type="PATRIC" id="fig|1262449.3.peg.1825"/>
<proteinExistence type="predicted"/>
<keyword evidence="4" id="KW-1185">Reference proteome</keyword>
<reference evidence="1 4" key="1">
    <citation type="journal article" date="2015" name="Genome Announc.">
        <title>Complete Genome Sequence of the Nitrogen-Fixing and Solvent-Producing Clostridium pasteurianum DSM 525.</title>
        <authorList>
            <person name="Poehlein A."/>
            <person name="Grosse-Honebrink A."/>
            <person name="Zhang Y."/>
            <person name="Minton N.P."/>
            <person name="Daniel R."/>
        </authorList>
    </citation>
    <scope>NUCLEOTIDE SEQUENCE [LARGE SCALE GENOMIC DNA]</scope>
    <source>
        <strain evidence="1">DSM 525</strain>
        <strain evidence="4">DSM 525 / ATCC 6013</strain>
    </source>
</reference>
<reference evidence="2" key="2">
    <citation type="submission" date="2015-10" db="EMBL/GenBank/DDBJ databases">
        <title>Improved Draft Genome Sequence of Clostridium pasteurianum Strain ATCC 6013 (DSM 525) Using a Hybrid Next-Generation Sequencing Approach.</title>
        <authorList>
            <person name="Pyne M.E."/>
            <person name="Utturkar S.M."/>
            <person name="Brown S.D."/>
            <person name="Moo-Young M."/>
            <person name="Chung D.A."/>
            <person name="Chou P.C."/>
        </authorList>
    </citation>
    <scope>NUCLEOTIDE SEQUENCE</scope>
    <source>
        <strain evidence="2">ATCC 6013</strain>
    </source>
</reference>